<dbReference type="Proteomes" id="UP000182762">
    <property type="component" value="Unassembled WGS sequence"/>
</dbReference>
<feature type="domain" description="OmpR/PhoB-type" evidence="10">
    <location>
        <begin position="128"/>
        <end position="227"/>
    </location>
</feature>
<evidence type="ECO:0000259" key="10">
    <source>
        <dbReference type="PROSITE" id="PS51755"/>
    </source>
</evidence>
<dbReference type="GO" id="GO:0003677">
    <property type="term" value="F:DNA binding"/>
    <property type="evidence" value="ECO:0007669"/>
    <property type="project" value="UniProtKB-KW"/>
</dbReference>
<feature type="domain" description="Response regulatory" evidence="9">
    <location>
        <begin position="3"/>
        <end position="117"/>
    </location>
</feature>
<evidence type="ECO:0000259" key="9">
    <source>
        <dbReference type="PROSITE" id="PS50110"/>
    </source>
</evidence>
<dbReference type="Gene3D" id="6.10.250.690">
    <property type="match status" value="1"/>
</dbReference>
<evidence type="ECO:0000256" key="1">
    <source>
        <dbReference type="ARBA" id="ARBA00004496"/>
    </source>
</evidence>
<evidence type="ECO:0000256" key="2">
    <source>
        <dbReference type="ARBA" id="ARBA00022553"/>
    </source>
</evidence>
<dbReference type="SMART" id="SM00448">
    <property type="entry name" value="REC"/>
    <property type="match status" value="1"/>
</dbReference>
<comment type="caution">
    <text evidence="11">The sequence shown here is derived from an EMBL/GenBank/DDBJ whole genome shotgun (WGS) entry which is preliminary data.</text>
</comment>
<proteinExistence type="predicted"/>
<evidence type="ECO:0000256" key="4">
    <source>
        <dbReference type="ARBA" id="ARBA00023015"/>
    </source>
</evidence>
<accession>A0A1I6AJ21</accession>
<dbReference type="PROSITE" id="PS51755">
    <property type="entry name" value="OMPR_PHOB"/>
    <property type="match status" value="1"/>
</dbReference>
<dbReference type="CDD" id="cd00383">
    <property type="entry name" value="trans_reg_C"/>
    <property type="match status" value="1"/>
</dbReference>
<dbReference type="InterPro" id="IPR001789">
    <property type="entry name" value="Sig_transdc_resp-reg_receiver"/>
</dbReference>
<gene>
    <name evidence="11" type="ORF">SAMN02745910_02800</name>
</gene>
<keyword evidence="4" id="KW-0805">Transcription regulation</keyword>
<organism evidence="11 12">
    <name type="scientific">Priestia endophytica DSM 13796</name>
    <dbReference type="NCBI Taxonomy" id="1121089"/>
    <lineage>
        <taxon>Bacteria</taxon>
        <taxon>Bacillati</taxon>
        <taxon>Bacillota</taxon>
        <taxon>Bacilli</taxon>
        <taxon>Bacillales</taxon>
        <taxon>Bacillaceae</taxon>
        <taxon>Priestia</taxon>
    </lineage>
</organism>
<dbReference type="SMART" id="SM00862">
    <property type="entry name" value="Trans_reg_C"/>
    <property type="match status" value="1"/>
</dbReference>
<keyword evidence="5 8" id="KW-0238">DNA-binding</keyword>
<evidence type="ECO:0000256" key="6">
    <source>
        <dbReference type="ARBA" id="ARBA00023163"/>
    </source>
</evidence>
<feature type="modified residue" description="4-aspartylphosphate" evidence="7">
    <location>
        <position position="52"/>
    </location>
</feature>
<evidence type="ECO:0000313" key="12">
    <source>
        <dbReference type="Proteomes" id="UP000182762"/>
    </source>
</evidence>
<dbReference type="InterPro" id="IPR011006">
    <property type="entry name" value="CheY-like_superfamily"/>
</dbReference>
<protein>
    <submittedName>
        <fullName evidence="11">DNA-binding response regulator, OmpR family, contains REC and winged-helix (WHTH) domain</fullName>
    </submittedName>
</protein>
<dbReference type="InterPro" id="IPR001867">
    <property type="entry name" value="OmpR/PhoB-type_DNA-bd"/>
</dbReference>
<sequence>MGKILVLEDESAIRSFIVLNLKKAGYDVTEAHTGEQALELMESSSFDIALLDVMLPGIDGFSVCERIRQKNELVGIIMLTARTQDEDKVEGLTIGADDYITKPFSPSELTARIHSLLRRLGRIQKRDQDIVKSGPFELYLVNEVLKKRGEEIDLTPTEFCLMQEFMSAPKELFSRHELLDRVWGEEYIGDPKVVDVNIRRLRRKIEDNPSRPTYIETVWGRGYYWKGEGE</sequence>
<dbReference type="EMBL" id="FOXX01000006">
    <property type="protein sequence ID" value="SFQ68662.1"/>
    <property type="molecule type" value="Genomic_DNA"/>
</dbReference>
<evidence type="ECO:0000313" key="11">
    <source>
        <dbReference type="EMBL" id="SFQ68662.1"/>
    </source>
</evidence>
<dbReference type="InterPro" id="IPR039420">
    <property type="entry name" value="WalR-like"/>
</dbReference>
<keyword evidence="2 7" id="KW-0597">Phosphoprotein</keyword>
<dbReference type="PANTHER" id="PTHR48111">
    <property type="entry name" value="REGULATOR OF RPOS"/>
    <property type="match status" value="1"/>
</dbReference>
<dbReference type="RefSeq" id="WP_061805470.1">
    <property type="nucleotide sequence ID" value="NZ_FOXX01000006.1"/>
</dbReference>
<dbReference type="InterPro" id="IPR036388">
    <property type="entry name" value="WH-like_DNA-bd_sf"/>
</dbReference>
<name>A0A1I6AJ21_9BACI</name>
<dbReference type="PROSITE" id="PS50110">
    <property type="entry name" value="RESPONSE_REGULATORY"/>
    <property type="match status" value="1"/>
</dbReference>
<dbReference type="InterPro" id="IPR016032">
    <property type="entry name" value="Sig_transdc_resp-reg_C-effctor"/>
</dbReference>
<evidence type="ECO:0000256" key="8">
    <source>
        <dbReference type="PROSITE-ProRule" id="PRU01091"/>
    </source>
</evidence>
<dbReference type="SUPFAM" id="SSF52172">
    <property type="entry name" value="CheY-like"/>
    <property type="match status" value="1"/>
</dbReference>
<dbReference type="Gene3D" id="3.40.50.2300">
    <property type="match status" value="1"/>
</dbReference>
<dbReference type="Gene3D" id="1.10.10.10">
    <property type="entry name" value="Winged helix-like DNA-binding domain superfamily/Winged helix DNA-binding domain"/>
    <property type="match status" value="1"/>
</dbReference>
<evidence type="ECO:0000256" key="5">
    <source>
        <dbReference type="ARBA" id="ARBA00023125"/>
    </source>
</evidence>
<dbReference type="Pfam" id="PF00072">
    <property type="entry name" value="Response_reg"/>
    <property type="match status" value="1"/>
</dbReference>
<keyword evidence="3" id="KW-0902">Two-component regulatory system</keyword>
<dbReference type="Pfam" id="PF00486">
    <property type="entry name" value="Trans_reg_C"/>
    <property type="match status" value="1"/>
</dbReference>
<dbReference type="CDD" id="cd17574">
    <property type="entry name" value="REC_OmpR"/>
    <property type="match status" value="1"/>
</dbReference>
<evidence type="ECO:0000256" key="3">
    <source>
        <dbReference type="ARBA" id="ARBA00023012"/>
    </source>
</evidence>
<evidence type="ECO:0000256" key="7">
    <source>
        <dbReference type="PROSITE-ProRule" id="PRU00169"/>
    </source>
</evidence>
<dbReference type="GeneID" id="93711431"/>
<feature type="DNA-binding region" description="OmpR/PhoB-type" evidence="8">
    <location>
        <begin position="128"/>
        <end position="227"/>
    </location>
</feature>
<keyword evidence="12" id="KW-1185">Reference proteome</keyword>
<keyword evidence="6" id="KW-0804">Transcription</keyword>
<dbReference type="SUPFAM" id="SSF46894">
    <property type="entry name" value="C-terminal effector domain of the bipartite response regulators"/>
    <property type="match status" value="1"/>
</dbReference>
<dbReference type="PANTHER" id="PTHR48111:SF54">
    <property type="entry name" value="STAGE 0 SPORULATION PROTEIN A HOMOLOG"/>
    <property type="match status" value="1"/>
</dbReference>
<reference evidence="11 12" key="1">
    <citation type="submission" date="2016-10" db="EMBL/GenBank/DDBJ databases">
        <authorList>
            <person name="Varghese N."/>
            <person name="Submissions S."/>
        </authorList>
    </citation>
    <scope>NUCLEOTIDE SEQUENCE [LARGE SCALE GENOMIC DNA]</scope>
    <source>
        <strain evidence="11 12">DSM 13796</strain>
    </source>
</reference>
<comment type="subcellular location">
    <subcellularLocation>
        <location evidence="1">Cytoplasm</location>
    </subcellularLocation>
</comment>